<organism evidence="3 4">
    <name type="scientific">Noviherbaspirillum pedocola</name>
    <dbReference type="NCBI Taxonomy" id="2801341"/>
    <lineage>
        <taxon>Bacteria</taxon>
        <taxon>Pseudomonadati</taxon>
        <taxon>Pseudomonadota</taxon>
        <taxon>Betaproteobacteria</taxon>
        <taxon>Burkholderiales</taxon>
        <taxon>Oxalobacteraceae</taxon>
        <taxon>Noviherbaspirillum</taxon>
    </lineage>
</organism>
<feature type="domain" description="Erythromycin biosynthesis protein CIII-like C-terminal" evidence="2">
    <location>
        <begin position="304"/>
        <end position="406"/>
    </location>
</feature>
<dbReference type="PANTHER" id="PTHR48050:SF13">
    <property type="entry name" value="STEROL 3-BETA-GLUCOSYLTRANSFERASE UGT80A2"/>
    <property type="match status" value="1"/>
</dbReference>
<dbReference type="InterPro" id="IPR010610">
    <property type="entry name" value="EryCIII-like_C"/>
</dbReference>
<dbReference type="GO" id="GO:0005975">
    <property type="term" value="P:carbohydrate metabolic process"/>
    <property type="evidence" value="ECO:0007669"/>
    <property type="project" value="InterPro"/>
</dbReference>
<dbReference type="SUPFAM" id="SSF53756">
    <property type="entry name" value="UDP-Glycosyltransferase/glycogen phosphorylase"/>
    <property type="match status" value="1"/>
</dbReference>
<proteinExistence type="predicted"/>
<dbReference type="PANTHER" id="PTHR48050">
    <property type="entry name" value="STEROL 3-BETA-GLUCOSYLTRANSFERASE"/>
    <property type="match status" value="1"/>
</dbReference>
<dbReference type="EMBL" id="JAEPBG010000004">
    <property type="protein sequence ID" value="MBK4735452.1"/>
    <property type="molecule type" value="Genomic_DNA"/>
</dbReference>
<protein>
    <submittedName>
        <fullName evidence="3">Glycosyltransferase family 1 protein</fullName>
    </submittedName>
</protein>
<dbReference type="GO" id="GO:0033072">
    <property type="term" value="P:vancomycin biosynthetic process"/>
    <property type="evidence" value="ECO:0007669"/>
    <property type="project" value="UniProtKB-ARBA"/>
</dbReference>
<dbReference type="Pfam" id="PF03033">
    <property type="entry name" value="Glyco_transf_28"/>
    <property type="match status" value="1"/>
</dbReference>
<name>A0A934SYU9_9BURK</name>
<gene>
    <name evidence="3" type="ORF">JJB74_12575</name>
</gene>
<evidence type="ECO:0000259" key="2">
    <source>
        <dbReference type="Pfam" id="PF06722"/>
    </source>
</evidence>
<dbReference type="GO" id="GO:0016758">
    <property type="term" value="F:hexosyltransferase activity"/>
    <property type="evidence" value="ECO:0007669"/>
    <property type="project" value="InterPro"/>
</dbReference>
<comment type="caution">
    <text evidence="3">The sequence shown here is derived from an EMBL/GenBank/DDBJ whole genome shotgun (WGS) entry which is preliminary data.</text>
</comment>
<dbReference type="Proteomes" id="UP000622890">
    <property type="component" value="Unassembled WGS sequence"/>
</dbReference>
<dbReference type="InterPro" id="IPR004276">
    <property type="entry name" value="GlycoTrans_28_N"/>
</dbReference>
<reference evidence="3" key="1">
    <citation type="submission" date="2021-01" db="EMBL/GenBank/DDBJ databases">
        <title>Genome sequence of strain Noviherbaspirillum sp. DKR-6.</title>
        <authorList>
            <person name="Chaudhary D.K."/>
        </authorList>
    </citation>
    <scope>NUCLEOTIDE SEQUENCE</scope>
    <source>
        <strain evidence="3">DKR-6</strain>
    </source>
</reference>
<dbReference type="RefSeq" id="WP_200592209.1">
    <property type="nucleotide sequence ID" value="NZ_JAEPBG010000004.1"/>
</dbReference>
<evidence type="ECO:0000313" key="3">
    <source>
        <dbReference type="EMBL" id="MBK4735452.1"/>
    </source>
</evidence>
<dbReference type="Pfam" id="PF06722">
    <property type="entry name" value="EryCIII-like_C"/>
    <property type="match status" value="1"/>
</dbReference>
<dbReference type="InterPro" id="IPR050426">
    <property type="entry name" value="Glycosyltransferase_28"/>
</dbReference>
<dbReference type="CDD" id="cd03784">
    <property type="entry name" value="GT1_Gtf-like"/>
    <property type="match status" value="1"/>
</dbReference>
<evidence type="ECO:0000313" key="4">
    <source>
        <dbReference type="Proteomes" id="UP000622890"/>
    </source>
</evidence>
<feature type="domain" description="Glycosyltransferase family 28 N-terminal" evidence="1">
    <location>
        <begin position="6"/>
        <end position="72"/>
    </location>
</feature>
<keyword evidence="4" id="KW-1185">Reference proteome</keyword>
<dbReference type="Gene3D" id="3.40.50.2000">
    <property type="entry name" value="Glycogen Phosphorylase B"/>
    <property type="match status" value="2"/>
</dbReference>
<evidence type="ECO:0000259" key="1">
    <source>
        <dbReference type="Pfam" id="PF03033"/>
    </source>
</evidence>
<dbReference type="AlphaFoldDB" id="A0A934SYU9"/>
<sequence length="424" mass="46149">MKPRRIVLATAGSLGDLHPFLALGVELRRRGHQVVVATNHAHRTPVENAGLAFHHMRPDPEHTPEFHARFMDPKRGGEFAFRDYLAPAIRTSYADLLEATRNADLLVSQSLMALAAPLVAAKTGIRWASAVLQPMSFFSLHERPNYLPIAPLAWACGRYPELHAQVFHYVRKHTESWVAPVLAYRRELGIKGDAHPMYEGQHAPRRVLAMFSPLIGPRRADWPAAAVQTGAALFRDARAELTPELRAFLARDDAPLAVFTLSSAASNAAGSFYRESLDAARALGLRALLIMGGLASKAALPEPLPASAMRIAYAPFELVFPHADVIVHSGGVATCAKALEAGRPQIVVPHAHDQLDNALRLSQAGVARLLRPRRARGGALRRALRESLADAGLRERAAKLALQAQTEDGVSRACDALEEMFADA</sequence>
<dbReference type="GO" id="GO:0008194">
    <property type="term" value="F:UDP-glycosyltransferase activity"/>
    <property type="evidence" value="ECO:0007669"/>
    <property type="project" value="InterPro"/>
</dbReference>
<dbReference type="InterPro" id="IPR002213">
    <property type="entry name" value="UDP_glucos_trans"/>
</dbReference>
<accession>A0A934SYU9</accession>